<comment type="similarity">
    <text evidence="2 6">Belongs to the RdgC family.</text>
</comment>
<keyword evidence="4 6" id="KW-0963">Cytoplasm</keyword>
<evidence type="ECO:0000256" key="1">
    <source>
        <dbReference type="ARBA" id="ARBA00004453"/>
    </source>
</evidence>
<accession>A0ABP9R0I2</accession>
<dbReference type="NCBIfam" id="NF001464">
    <property type="entry name" value="PRK00321.1-5"/>
    <property type="match status" value="1"/>
</dbReference>
<keyword evidence="8" id="KW-1185">Reference proteome</keyword>
<sequence length="299" mass="33745">MWFRNLQLYRLPVNWDIPVDRLDEQLARQRFRPCGSQDLATQGWISRQPEGPLVHSVGGQWLVALGIEQRLLPSSVVKQVAADRAEEIEAQQGFKPGRKQMKEIKEAVTQELLPRAFTRRRRVFAWIDPKAGWLVVDAASRKAADSVVETLHKSLDELPLKLLNTRRSPASCMTEWLVANEAPGAFTIDQDCELRAVTEEKSAVRYVRHTLEGKEVREHIEAGKQASRLALTWNDRLSVVLNDKLELKRLQFLDVVTEAAGDGADADEQFDTDFALMTGELRNFIPALIEALGGEEPTV</sequence>
<evidence type="ECO:0000256" key="2">
    <source>
        <dbReference type="ARBA" id="ARBA00008657"/>
    </source>
</evidence>
<organism evidence="7 8">
    <name type="scientific">Viridibacterium curvum</name>
    <dbReference type="NCBI Taxonomy" id="1101404"/>
    <lineage>
        <taxon>Bacteria</taxon>
        <taxon>Pseudomonadati</taxon>
        <taxon>Pseudomonadota</taxon>
        <taxon>Betaproteobacteria</taxon>
        <taxon>Rhodocyclales</taxon>
        <taxon>Rhodocyclaceae</taxon>
        <taxon>Viridibacterium</taxon>
    </lineage>
</organism>
<evidence type="ECO:0000313" key="8">
    <source>
        <dbReference type="Proteomes" id="UP001500547"/>
    </source>
</evidence>
<dbReference type="Proteomes" id="UP001500547">
    <property type="component" value="Unassembled WGS sequence"/>
</dbReference>
<reference evidence="8" key="1">
    <citation type="journal article" date="2019" name="Int. J. Syst. Evol. Microbiol.">
        <title>The Global Catalogue of Microorganisms (GCM) 10K type strain sequencing project: providing services to taxonomists for standard genome sequencing and annotation.</title>
        <authorList>
            <consortium name="The Broad Institute Genomics Platform"/>
            <consortium name="The Broad Institute Genome Sequencing Center for Infectious Disease"/>
            <person name="Wu L."/>
            <person name="Ma J."/>
        </authorList>
    </citation>
    <scope>NUCLEOTIDE SEQUENCE [LARGE SCALE GENOMIC DNA]</scope>
    <source>
        <strain evidence="8">JCM 18715</strain>
    </source>
</reference>
<evidence type="ECO:0000256" key="3">
    <source>
        <dbReference type="ARBA" id="ARBA00022296"/>
    </source>
</evidence>
<comment type="function">
    <text evidence="6">May be involved in recombination.</text>
</comment>
<dbReference type="HAMAP" id="MF_00194">
    <property type="entry name" value="RdgC"/>
    <property type="match status" value="1"/>
</dbReference>
<evidence type="ECO:0000313" key="7">
    <source>
        <dbReference type="EMBL" id="GAA5170003.1"/>
    </source>
</evidence>
<keyword evidence="5 6" id="KW-0233">DNA recombination</keyword>
<comment type="subcellular location">
    <subcellularLocation>
        <location evidence="1 6">Cytoplasm</location>
        <location evidence="1 6">Nucleoid</location>
    </subcellularLocation>
</comment>
<evidence type="ECO:0000256" key="6">
    <source>
        <dbReference type="HAMAP-Rule" id="MF_00194"/>
    </source>
</evidence>
<proteinExistence type="inferred from homology"/>
<evidence type="ECO:0000256" key="5">
    <source>
        <dbReference type="ARBA" id="ARBA00023172"/>
    </source>
</evidence>
<comment type="caution">
    <text evidence="7">The sequence shown here is derived from an EMBL/GenBank/DDBJ whole genome shotgun (WGS) entry which is preliminary data.</text>
</comment>
<name>A0ABP9R0I2_9RHOO</name>
<dbReference type="NCBIfam" id="NF001463">
    <property type="entry name" value="PRK00321.1-4"/>
    <property type="match status" value="1"/>
</dbReference>
<dbReference type="RefSeq" id="WP_345534141.1">
    <property type="nucleotide sequence ID" value="NZ_BAABLD010000015.1"/>
</dbReference>
<dbReference type="PANTHER" id="PTHR38103:SF1">
    <property type="entry name" value="RECOMBINATION-ASSOCIATED PROTEIN RDGC"/>
    <property type="match status" value="1"/>
</dbReference>
<dbReference type="Pfam" id="PF04381">
    <property type="entry name" value="RdgC"/>
    <property type="match status" value="1"/>
</dbReference>
<dbReference type="InterPro" id="IPR007476">
    <property type="entry name" value="RdgC"/>
</dbReference>
<dbReference type="PANTHER" id="PTHR38103">
    <property type="entry name" value="RECOMBINATION-ASSOCIATED PROTEIN RDGC"/>
    <property type="match status" value="1"/>
</dbReference>
<evidence type="ECO:0000256" key="4">
    <source>
        <dbReference type="ARBA" id="ARBA00022490"/>
    </source>
</evidence>
<protein>
    <recommendedName>
        <fullName evidence="3 6">Recombination-associated protein RdgC</fullName>
    </recommendedName>
</protein>
<gene>
    <name evidence="6" type="primary">rdgC</name>
    <name evidence="7" type="ORF">GCM10025770_32300</name>
</gene>
<dbReference type="EMBL" id="BAABLD010000015">
    <property type="protein sequence ID" value="GAA5170003.1"/>
    <property type="molecule type" value="Genomic_DNA"/>
</dbReference>